<accession>A0A9P1M5X9</accession>
<comment type="caution">
    <text evidence="11">The sequence shown here is derived from an EMBL/GenBank/DDBJ whole genome shotgun (WGS) entry which is preliminary data.</text>
</comment>
<keyword evidence="4" id="KW-0479">Metal-binding</keyword>
<feature type="zinc finger region" description="RING-Gid-type" evidence="7">
    <location>
        <begin position="318"/>
        <end position="379"/>
    </location>
</feature>
<feature type="coiled-coil region" evidence="8">
    <location>
        <begin position="65"/>
        <end position="92"/>
    </location>
</feature>
<evidence type="ECO:0000256" key="7">
    <source>
        <dbReference type="PROSITE-ProRule" id="PRU01215"/>
    </source>
</evidence>
<dbReference type="GO" id="GO:0008270">
    <property type="term" value="F:zinc ion binding"/>
    <property type="evidence" value="ECO:0007669"/>
    <property type="project" value="UniProtKB-KW"/>
</dbReference>
<dbReference type="PROSITE" id="PS51867">
    <property type="entry name" value="ZF_RING_GID"/>
    <property type="match status" value="1"/>
</dbReference>
<dbReference type="PANTHER" id="PTHR12170:SF2">
    <property type="entry name" value="E3 UBIQUITIN-PROTEIN TRANSFERASE MAEA"/>
    <property type="match status" value="1"/>
</dbReference>
<evidence type="ECO:0000256" key="4">
    <source>
        <dbReference type="ARBA" id="ARBA00022723"/>
    </source>
</evidence>
<dbReference type="GO" id="GO:0043161">
    <property type="term" value="P:proteasome-mediated ubiquitin-dependent protein catabolic process"/>
    <property type="evidence" value="ECO:0007669"/>
    <property type="project" value="InterPro"/>
</dbReference>
<evidence type="ECO:0000256" key="2">
    <source>
        <dbReference type="ARBA" id="ARBA00010615"/>
    </source>
</evidence>
<evidence type="ECO:0000259" key="9">
    <source>
        <dbReference type="PROSITE" id="PS50897"/>
    </source>
</evidence>
<proteinExistence type="inferred from homology"/>
<dbReference type="InterPro" id="IPR045098">
    <property type="entry name" value="Fyv10_fam"/>
</dbReference>
<evidence type="ECO:0000256" key="6">
    <source>
        <dbReference type="ARBA" id="ARBA00022833"/>
    </source>
</evidence>
<dbReference type="Proteomes" id="UP000838763">
    <property type="component" value="Unassembled WGS sequence"/>
</dbReference>
<keyword evidence="6" id="KW-0862">Zinc</keyword>
<feature type="domain" description="RING-Gid-type" evidence="10">
    <location>
        <begin position="318"/>
        <end position="379"/>
    </location>
</feature>
<evidence type="ECO:0000259" key="10">
    <source>
        <dbReference type="PROSITE" id="PS51867"/>
    </source>
</evidence>
<dbReference type="InterPro" id="IPR006595">
    <property type="entry name" value="CTLH_C"/>
</dbReference>
<dbReference type="InterPro" id="IPR024964">
    <property type="entry name" value="CTLH/CRA"/>
</dbReference>
<evidence type="ECO:0000256" key="1">
    <source>
        <dbReference type="ARBA" id="ARBA00004496"/>
    </source>
</evidence>
<organism evidence="11 12">
    <name type="scientific">Parascedosporium putredinis</name>
    <dbReference type="NCBI Taxonomy" id="1442378"/>
    <lineage>
        <taxon>Eukaryota</taxon>
        <taxon>Fungi</taxon>
        <taxon>Dikarya</taxon>
        <taxon>Ascomycota</taxon>
        <taxon>Pezizomycotina</taxon>
        <taxon>Sordariomycetes</taxon>
        <taxon>Hypocreomycetidae</taxon>
        <taxon>Microascales</taxon>
        <taxon>Microascaceae</taxon>
        <taxon>Parascedosporium</taxon>
    </lineage>
</organism>
<evidence type="ECO:0000256" key="8">
    <source>
        <dbReference type="SAM" id="Coils"/>
    </source>
</evidence>
<keyword evidence="8" id="KW-0175">Coiled coil</keyword>
<dbReference type="GO" id="GO:0005634">
    <property type="term" value="C:nucleus"/>
    <property type="evidence" value="ECO:0007669"/>
    <property type="project" value="TreeGrafter"/>
</dbReference>
<keyword evidence="3" id="KW-0963">Cytoplasm</keyword>
<dbReference type="SMART" id="SM00757">
    <property type="entry name" value="CRA"/>
    <property type="match status" value="1"/>
</dbReference>
<dbReference type="Pfam" id="PF10607">
    <property type="entry name" value="CTLH"/>
    <property type="match status" value="1"/>
</dbReference>
<evidence type="ECO:0000313" key="12">
    <source>
        <dbReference type="Proteomes" id="UP000838763"/>
    </source>
</evidence>
<gene>
    <name evidence="11" type="ORF">PPNO1_LOCUS1278</name>
</gene>
<evidence type="ECO:0000256" key="5">
    <source>
        <dbReference type="ARBA" id="ARBA00022771"/>
    </source>
</evidence>
<dbReference type="PROSITE" id="PS50897">
    <property type="entry name" value="CTLH"/>
    <property type="match status" value="1"/>
</dbReference>
<evidence type="ECO:0000256" key="3">
    <source>
        <dbReference type="ARBA" id="ARBA00022490"/>
    </source>
</evidence>
<dbReference type="InterPro" id="IPR013144">
    <property type="entry name" value="CRA_dom"/>
</dbReference>
<reference evidence="11" key="1">
    <citation type="submission" date="2022-11" db="EMBL/GenBank/DDBJ databases">
        <authorList>
            <person name="Scott C."/>
            <person name="Bruce N."/>
        </authorList>
    </citation>
    <scope>NUCLEOTIDE SEQUENCE</scope>
</reference>
<keyword evidence="5 7" id="KW-0863">Zinc-finger</keyword>
<dbReference type="SMART" id="SM00668">
    <property type="entry name" value="CTLH"/>
    <property type="match status" value="1"/>
</dbReference>
<sequence>MGDHEHMAIKHNDHILLDQPLLRLPYELLRNNFRSAHFTVEKESTGLKTSLKDATTRCFNGKSTQDDLVRNLDDMIAQAKALRRKLAACADEESRLLGQEDARIKHVDDLYSIASFDDVKYETWSRTRLDRLMGMKDLVDVETLVSMNRIRESLKKGSVQEALVWCSQNKKELRKMDGRLEFDLRFQQFVEMLRSGAEPKTCLAHIKKHLMSHNTLFPSEVKAACGMLAFPFDSVSKSAHGYGAYFQASRWDMLANLFTETHNALLSLPSVPLLNVALSSGLSALKTPACHAAARESAGSDGVVHGATILPSGQQTVCPICSPELKDLAMNVPYAHHTKSIVEHDLVVLPNGRVYGKEKLEQHAKKSGLPASQIKDLQTGEVYGEDQLKKVFIT</sequence>
<dbReference type="EMBL" id="CALLCH030000002">
    <property type="protein sequence ID" value="CAI4211493.1"/>
    <property type="molecule type" value="Genomic_DNA"/>
</dbReference>
<evidence type="ECO:0000313" key="11">
    <source>
        <dbReference type="EMBL" id="CAI4211493.1"/>
    </source>
</evidence>
<comment type="subcellular location">
    <subcellularLocation>
        <location evidence="1">Cytoplasm</location>
    </subcellularLocation>
</comment>
<dbReference type="PANTHER" id="PTHR12170">
    <property type="entry name" value="MACROPHAGE ERYTHROBLAST ATTACHER-RELATED"/>
    <property type="match status" value="1"/>
</dbReference>
<protein>
    <recommendedName>
        <fullName evidence="13">Protein FYV10</fullName>
    </recommendedName>
</protein>
<dbReference type="GO" id="GO:0061630">
    <property type="term" value="F:ubiquitin protein ligase activity"/>
    <property type="evidence" value="ECO:0007669"/>
    <property type="project" value="InterPro"/>
</dbReference>
<name>A0A9P1M5X9_9PEZI</name>
<comment type="similarity">
    <text evidence="2">Belongs to the FYV10 family.</text>
</comment>
<dbReference type="GO" id="GO:0005737">
    <property type="term" value="C:cytoplasm"/>
    <property type="evidence" value="ECO:0007669"/>
    <property type="project" value="UniProtKB-SubCell"/>
</dbReference>
<feature type="domain" description="CTLH" evidence="9">
    <location>
        <begin position="143"/>
        <end position="200"/>
    </location>
</feature>
<evidence type="ECO:0008006" key="13">
    <source>
        <dbReference type="Google" id="ProtNLM"/>
    </source>
</evidence>
<dbReference type="GO" id="GO:0034657">
    <property type="term" value="C:GID complex"/>
    <property type="evidence" value="ECO:0007669"/>
    <property type="project" value="TreeGrafter"/>
</dbReference>
<dbReference type="AlphaFoldDB" id="A0A9P1M5X9"/>
<keyword evidence="12" id="KW-1185">Reference proteome</keyword>
<dbReference type="OrthoDB" id="1933455at2759"/>
<dbReference type="InterPro" id="IPR044063">
    <property type="entry name" value="ZF_RING_GID"/>
</dbReference>